<dbReference type="OrthoDB" id="2251362at2759"/>
<evidence type="ECO:0000256" key="1">
    <source>
        <dbReference type="SAM" id="Phobius"/>
    </source>
</evidence>
<organism evidence="2 3">
    <name type="scientific">Lichtheimia corymbifera JMRC:FSU:9682</name>
    <dbReference type="NCBI Taxonomy" id="1263082"/>
    <lineage>
        <taxon>Eukaryota</taxon>
        <taxon>Fungi</taxon>
        <taxon>Fungi incertae sedis</taxon>
        <taxon>Mucoromycota</taxon>
        <taxon>Mucoromycotina</taxon>
        <taxon>Mucoromycetes</taxon>
        <taxon>Mucorales</taxon>
        <taxon>Lichtheimiaceae</taxon>
        <taxon>Lichtheimia</taxon>
    </lineage>
</organism>
<keyword evidence="1" id="KW-1133">Transmembrane helix</keyword>
<dbReference type="AlphaFoldDB" id="A0A068RV66"/>
<feature type="transmembrane region" description="Helical" evidence="1">
    <location>
        <begin position="544"/>
        <end position="562"/>
    </location>
</feature>
<accession>A0A068RV66</accession>
<feature type="transmembrane region" description="Helical" evidence="1">
    <location>
        <begin position="513"/>
        <end position="532"/>
    </location>
</feature>
<dbReference type="Proteomes" id="UP000027586">
    <property type="component" value="Unassembled WGS sequence"/>
</dbReference>
<reference evidence="2" key="1">
    <citation type="submission" date="2013-08" db="EMBL/GenBank/DDBJ databases">
        <title>Gene expansion shapes genome architecture in the human pathogen Lichtheimia corymbifera: an evolutionary genomics analysis in the ancient terrestrial Mucorales (Mucoromycotina).</title>
        <authorList>
            <person name="Schwartze V.U."/>
            <person name="Winter S."/>
            <person name="Shelest E."/>
            <person name="Marcet-Houben M."/>
            <person name="Horn F."/>
            <person name="Wehner S."/>
            <person name="Hoffmann K."/>
            <person name="Riege K."/>
            <person name="Sammeth M."/>
            <person name="Nowrousian M."/>
            <person name="Valiante V."/>
            <person name="Linde J."/>
            <person name="Jacobsen I.D."/>
            <person name="Marz M."/>
            <person name="Brakhage A.A."/>
            <person name="Gabaldon T."/>
            <person name="Bocker S."/>
            <person name="Voigt K."/>
        </authorList>
    </citation>
    <scope>NUCLEOTIDE SEQUENCE [LARGE SCALE GENOMIC DNA]</scope>
    <source>
        <strain evidence="2">FSU 9682</strain>
    </source>
</reference>
<feature type="transmembrane region" description="Helical" evidence="1">
    <location>
        <begin position="595"/>
        <end position="618"/>
    </location>
</feature>
<keyword evidence="1" id="KW-0812">Transmembrane</keyword>
<evidence type="ECO:0000313" key="2">
    <source>
        <dbReference type="EMBL" id="CDH54023.1"/>
    </source>
</evidence>
<name>A0A068RV66_9FUNG</name>
<sequence length="671" mass="76151">MQSTLEANRVSNWTVALMLGASAALRSGSQGGIVGELPFCDLVLTLDTKRITNGESGENVFYGLDTHWARMVIKSFRSRRLEFSYVLLNDKMKCPHEQCERHGCLMARDPLYDRRMKMLQRQRNQADQPTTTTTAYGTEVLAKPGDEDLAEMPSPVPQAATVNMNGATNMNGTVNDHQPDEQRAMPEIGSMSDPTGDHSASIQPNMLYGLCKDYHGEDGDYKVIHTPNCIREMTIDIRATEFLSDQLRARLRGKTYLDAQKLCHKIIQTMCFEVYNSERGDVTPWDKRIIQRVRALIQDYPDLPKDEPVSVWNEAMDRIHSRIPEMLRRLECDTFEVETDREMVKYSIDDLSGAFLVYFGIERALAMSESLYHEDSLVFMGYNASTGHDVIRDLTEVPSQNVDGFSSRLVIESTSKVREVRKEIEPSHIFRLAIVLDTVISVAIMLLTFIGPMLSMYGARLWTSSYRESYMRMGTTMRWSVSQVSMMHSGTARDDWMVCIKPVKRNERYLQTLGFFLLSFVASVTTIILWPFFHPTLAFPLSTFSRAICIISCVVGVPWVILAQTVFKEKAAEEDDDDDNKEAKKKGKGLLDKIFSIRSVHSVINIGFVSLLIIFAGIEVERSWLYLYVLEAIYALQWLCGELTDEWVYESTALFMLGALSALRLTNLPAS</sequence>
<proteinExistence type="predicted"/>
<gene>
    <name evidence="2" type="ORF">LCOR_05313.1</name>
</gene>
<dbReference type="EMBL" id="CBTN010000020">
    <property type="protein sequence ID" value="CDH54023.1"/>
    <property type="molecule type" value="Genomic_DNA"/>
</dbReference>
<keyword evidence="1" id="KW-0472">Membrane</keyword>
<protein>
    <submittedName>
        <fullName evidence="2">Uncharacterized protein</fullName>
    </submittedName>
</protein>
<feature type="transmembrane region" description="Helical" evidence="1">
    <location>
        <begin position="429"/>
        <end position="450"/>
    </location>
</feature>
<dbReference type="VEuPathDB" id="FungiDB:LCOR_05313.1"/>
<keyword evidence="3" id="KW-1185">Reference proteome</keyword>
<evidence type="ECO:0000313" key="3">
    <source>
        <dbReference type="Proteomes" id="UP000027586"/>
    </source>
</evidence>
<comment type="caution">
    <text evidence="2">The sequence shown here is derived from an EMBL/GenBank/DDBJ whole genome shotgun (WGS) entry which is preliminary data.</text>
</comment>